<protein>
    <submittedName>
        <fullName evidence="1">Uncharacterized protein</fullName>
    </submittedName>
</protein>
<name>A0AAV0WE32_9HEMI</name>
<sequence>MLDIASVNARVLYNCKNINSPKPRRKFGIIIGKELIIPHMKRRLLQERLPREIPQIIKRILGDNTDEATQATSYNPNKRRRCYVCPSSNDT</sequence>
<reference evidence="1 2" key="1">
    <citation type="submission" date="2023-01" db="EMBL/GenBank/DDBJ databases">
        <authorList>
            <person name="Whitehead M."/>
        </authorList>
    </citation>
    <scope>NUCLEOTIDE SEQUENCE [LARGE SCALE GENOMIC DNA]</scope>
</reference>
<comment type="caution">
    <text evidence="1">The sequence shown here is derived from an EMBL/GenBank/DDBJ whole genome shotgun (WGS) entry which is preliminary data.</text>
</comment>
<keyword evidence="2" id="KW-1185">Reference proteome</keyword>
<evidence type="ECO:0000313" key="2">
    <source>
        <dbReference type="Proteomes" id="UP001160148"/>
    </source>
</evidence>
<proteinExistence type="predicted"/>
<accession>A0AAV0WE32</accession>
<dbReference type="EMBL" id="CARXXK010000002">
    <property type="protein sequence ID" value="CAI6354055.1"/>
    <property type="molecule type" value="Genomic_DNA"/>
</dbReference>
<dbReference type="Proteomes" id="UP001160148">
    <property type="component" value="Unassembled WGS sequence"/>
</dbReference>
<dbReference type="AlphaFoldDB" id="A0AAV0WE32"/>
<gene>
    <name evidence="1" type="ORF">MEUPH1_LOCUS10102</name>
</gene>
<organism evidence="1 2">
    <name type="scientific">Macrosiphum euphorbiae</name>
    <name type="common">potato aphid</name>
    <dbReference type="NCBI Taxonomy" id="13131"/>
    <lineage>
        <taxon>Eukaryota</taxon>
        <taxon>Metazoa</taxon>
        <taxon>Ecdysozoa</taxon>
        <taxon>Arthropoda</taxon>
        <taxon>Hexapoda</taxon>
        <taxon>Insecta</taxon>
        <taxon>Pterygota</taxon>
        <taxon>Neoptera</taxon>
        <taxon>Paraneoptera</taxon>
        <taxon>Hemiptera</taxon>
        <taxon>Sternorrhyncha</taxon>
        <taxon>Aphidomorpha</taxon>
        <taxon>Aphidoidea</taxon>
        <taxon>Aphididae</taxon>
        <taxon>Macrosiphini</taxon>
        <taxon>Macrosiphum</taxon>
    </lineage>
</organism>
<evidence type="ECO:0000313" key="1">
    <source>
        <dbReference type="EMBL" id="CAI6354055.1"/>
    </source>
</evidence>